<dbReference type="InterPro" id="IPR041100">
    <property type="entry name" value="TQ"/>
</dbReference>
<feature type="domain" description="T-Q ester bond containing" evidence="2">
    <location>
        <begin position="169"/>
        <end position="242"/>
    </location>
</feature>
<feature type="chain" id="PRO_5024906037" evidence="1">
    <location>
        <begin position="32"/>
        <end position="306"/>
    </location>
</feature>
<reference evidence="3 4" key="1">
    <citation type="submission" date="2019-09" db="EMBL/GenBank/DDBJ databases">
        <title>FDA dAtabase for Regulatory Grade micrObial Sequences (FDA-ARGOS): Supporting development and validation of Infectious Disease Dx tests.</title>
        <authorList>
            <person name="Sciortino C."/>
            <person name="Tallon L."/>
            <person name="Sadzewicz L."/>
            <person name="Vavikolanu K."/>
            <person name="Mehta A."/>
            <person name="Aluvathingal J."/>
            <person name="Nadendla S."/>
            <person name="Nandy P."/>
            <person name="Geyer C."/>
            <person name="Yan Y."/>
            <person name="Sichtig H."/>
        </authorList>
    </citation>
    <scope>NUCLEOTIDE SEQUENCE [LARGE SCALE GENOMIC DNA]</scope>
    <source>
        <strain evidence="3 4">FDAARGOS_643</strain>
    </source>
</reference>
<gene>
    <name evidence="3" type="ORF">FOB51_08220</name>
</gene>
<keyword evidence="1" id="KW-0732">Signal</keyword>
<dbReference type="Pfam" id="PF18202">
    <property type="entry name" value="TQ"/>
    <property type="match status" value="2"/>
</dbReference>
<accession>A0A5P2QTL2</accession>
<evidence type="ECO:0000259" key="2">
    <source>
        <dbReference type="Pfam" id="PF18202"/>
    </source>
</evidence>
<organism evidence="3 4">
    <name type="scientific">Paracoccus yeei</name>
    <dbReference type="NCBI Taxonomy" id="147645"/>
    <lineage>
        <taxon>Bacteria</taxon>
        <taxon>Pseudomonadati</taxon>
        <taxon>Pseudomonadota</taxon>
        <taxon>Alphaproteobacteria</taxon>
        <taxon>Rhodobacterales</taxon>
        <taxon>Paracoccaceae</taxon>
        <taxon>Paracoccus</taxon>
    </lineage>
</organism>
<sequence length="306" mass="32720">MTQDAPIRPHARRIAAAAVLALAGLVHPALAQDGAVTLTSTVVEDSDDNRFFMRTGGIARDDVAYEGLVPGRTYTLVAQLYHIGEQRLVGEPAFAELTPEAASGKTSLLFPVPQNRTRYNIDYAVYLTLYDGKVDAANLADATPIAQIRDTESAATVVQVHAIQRVAVTAKDAADGDRALPGEGGRIVAEVTYENLVEGYPYTLWGELMKTSGQSTGIYAAIPEYKPKGKNGTVTMEFTVPEGFEGVALMPSVGLYHQKRVAIGQNGILSILPDAPNPVMIASDPNLNVPEKTVAIGTLFEDLPEQ</sequence>
<name>A0A5P2QTL2_9RHOB</name>
<dbReference type="Gene3D" id="2.60.40.3930">
    <property type="match status" value="2"/>
</dbReference>
<evidence type="ECO:0000256" key="1">
    <source>
        <dbReference type="SAM" id="SignalP"/>
    </source>
</evidence>
<protein>
    <submittedName>
        <fullName evidence="3">VaFE repeat-containing surface-anchored protein</fullName>
    </submittedName>
</protein>
<dbReference type="Proteomes" id="UP000324507">
    <property type="component" value="Chromosome"/>
</dbReference>
<dbReference type="EMBL" id="CP044081">
    <property type="protein sequence ID" value="QEU07992.1"/>
    <property type="molecule type" value="Genomic_DNA"/>
</dbReference>
<proteinExistence type="predicted"/>
<dbReference type="NCBIfam" id="NF033903">
    <property type="entry name" value="VaFE_rpt"/>
    <property type="match status" value="2"/>
</dbReference>
<evidence type="ECO:0000313" key="4">
    <source>
        <dbReference type="Proteomes" id="UP000324507"/>
    </source>
</evidence>
<feature type="domain" description="T-Q ester bond containing" evidence="2">
    <location>
        <begin position="39"/>
        <end position="147"/>
    </location>
</feature>
<feature type="signal peptide" evidence="1">
    <location>
        <begin position="1"/>
        <end position="31"/>
    </location>
</feature>
<evidence type="ECO:0000313" key="3">
    <source>
        <dbReference type="EMBL" id="QEU07992.1"/>
    </source>
</evidence>
<dbReference type="AlphaFoldDB" id="A0A5P2QTL2"/>
<dbReference type="RefSeq" id="WP_150350260.1">
    <property type="nucleotide sequence ID" value="NZ_CALTWI010000076.1"/>
</dbReference>